<protein>
    <submittedName>
        <fullName evidence="2">Uncharacterized protein</fullName>
    </submittedName>
</protein>
<gene>
    <name evidence="2" type="ORF">ID854_13960</name>
</gene>
<accession>A0AAW3YWZ1</accession>
<name>A0AAW3YWZ1_9GAMM</name>
<dbReference type="RefSeq" id="WP_323869242.1">
    <property type="nucleotide sequence ID" value="NZ_JACXBF010000337.1"/>
</dbReference>
<organism evidence="2">
    <name type="scientific">Xenorhabdus szentirmaii</name>
    <dbReference type="NCBI Taxonomy" id="290112"/>
    <lineage>
        <taxon>Bacteria</taxon>
        <taxon>Pseudomonadati</taxon>
        <taxon>Pseudomonadota</taxon>
        <taxon>Gammaproteobacteria</taxon>
        <taxon>Enterobacterales</taxon>
        <taxon>Morganellaceae</taxon>
        <taxon>Xenorhabdus</taxon>
    </lineage>
</organism>
<reference evidence="2" key="2">
    <citation type="journal article" date="2024" name="Toxins">
        <title>Genome Sequence Analysis of Native Xenorhabdus Strains Isolated from Entomopathogenic Nematodes in Argentina.</title>
        <authorList>
            <person name="Palma L."/>
            <person name="Frizzo L."/>
            <person name="Kaiser S."/>
            <person name="Berry C."/>
            <person name="Caballero P."/>
            <person name="Bode H.B."/>
            <person name="Del Valle E.E."/>
        </authorList>
    </citation>
    <scope>NUCLEOTIDE SEQUENCE</scope>
    <source>
        <strain evidence="2">M</strain>
    </source>
</reference>
<feature type="chain" id="PRO_5043408452" evidence="1">
    <location>
        <begin position="21"/>
        <end position="122"/>
    </location>
</feature>
<sequence length="122" mass="13706">MRIKILLFIITIFISTNSFSEENVCEKFNLISETEAELINASTSGYKVIGKGRAYFYTSPNVNCKNDNVFIIKNDLVNAYSVYGDFTSIMYLDKNQNLIQGWVQSSRLIPTGTGIGPSDENK</sequence>
<dbReference type="AlphaFoldDB" id="A0AAW3YWZ1"/>
<dbReference type="Proteomes" id="UP001193920">
    <property type="component" value="Unassembled WGS sequence"/>
</dbReference>
<proteinExistence type="predicted"/>
<reference evidence="2" key="1">
    <citation type="submission" date="2020-09" db="EMBL/GenBank/DDBJ databases">
        <authorList>
            <person name="Palma L."/>
            <person name="Caballero P."/>
            <person name="Berry C."/>
            <person name="Del Valle E."/>
        </authorList>
    </citation>
    <scope>NUCLEOTIDE SEQUENCE</scope>
    <source>
        <strain evidence="2">M</strain>
    </source>
</reference>
<comment type="caution">
    <text evidence="2">The sequence shown here is derived from an EMBL/GenBank/DDBJ whole genome shotgun (WGS) entry which is preliminary data.</text>
</comment>
<feature type="signal peptide" evidence="1">
    <location>
        <begin position="1"/>
        <end position="20"/>
    </location>
</feature>
<evidence type="ECO:0000256" key="1">
    <source>
        <dbReference type="SAM" id="SignalP"/>
    </source>
</evidence>
<evidence type="ECO:0000313" key="2">
    <source>
        <dbReference type="EMBL" id="MBD2801529.1"/>
    </source>
</evidence>
<keyword evidence="1" id="KW-0732">Signal</keyword>
<dbReference type="EMBL" id="JACXBF010000337">
    <property type="protein sequence ID" value="MBD2801529.1"/>
    <property type="molecule type" value="Genomic_DNA"/>
</dbReference>